<dbReference type="Proteomes" id="UP000271974">
    <property type="component" value="Unassembled WGS sequence"/>
</dbReference>
<feature type="non-terminal residue" evidence="1">
    <location>
        <position position="1"/>
    </location>
</feature>
<organism evidence="1 2">
    <name type="scientific">Elysia chlorotica</name>
    <name type="common">Eastern emerald elysia</name>
    <name type="synonym">Sea slug</name>
    <dbReference type="NCBI Taxonomy" id="188477"/>
    <lineage>
        <taxon>Eukaryota</taxon>
        <taxon>Metazoa</taxon>
        <taxon>Spiralia</taxon>
        <taxon>Lophotrochozoa</taxon>
        <taxon>Mollusca</taxon>
        <taxon>Gastropoda</taxon>
        <taxon>Heterobranchia</taxon>
        <taxon>Euthyneura</taxon>
        <taxon>Panpulmonata</taxon>
        <taxon>Sacoglossa</taxon>
        <taxon>Placobranchoidea</taxon>
        <taxon>Plakobranchidae</taxon>
        <taxon>Elysia</taxon>
    </lineage>
</organism>
<reference evidence="1 2" key="1">
    <citation type="submission" date="2019-01" db="EMBL/GenBank/DDBJ databases">
        <title>A draft genome assembly of the solar-powered sea slug Elysia chlorotica.</title>
        <authorList>
            <person name="Cai H."/>
            <person name="Li Q."/>
            <person name="Fang X."/>
            <person name="Li J."/>
            <person name="Curtis N.E."/>
            <person name="Altenburger A."/>
            <person name="Shibata T."/>
            <person name="Feng M."/>
            <person name="Maeda T."/>
            <person name="Schwartz J.A."/>
            <person name="Shigenobu S."/>
            <person name="Lundholm N."/>
            <person name="Nishiyama T."/>
            <person name="Yang H."/>
            <person name="Hasebe M."/>
            <person name="Li S."/>
            <person name="Pierce S.K."/>
            <person name="Wang J."/>
        </authorList>
    </citation>
    <scope>NUCLEOTIDE SEQUENCE [LARGE SCALE GENOMIC DNA]</scope>
    <source>
        <strain evidence="1">EC2010</strain>
        <tissue evidence="1">Whole organism of an adult</tissue>
    </source>
</reference>
<keyword evidence="2" id="KW-1185">Reference proteome</keyword>
<gene>
    <name evidence="1" type="ORF">EGW08_007977</name>
</gene>
<protein>
    <submittedName>
        <fullName evidence="1">Uncharacterized protein</fullName>
    </submittedName>
</protein>
<accession>A0A3S1A6W8</accession>
<comment type="caution">
    <text evidence="1">The sequence shown here is derived from an EMBL/GenBank/DDBJ whole genome shotgun (WGS) entry which is preliminary data.</text>
</comment>
<dbReference type="EMBL" id="RQTK01000212">
    <property type="protein sequence ID" value="RUS84225.1"/>
    <property type="molecule type" value="Genomic_DNA"/>
</dbReference>
<sequence>DYLQHPEDAACVPVVVVAKGNVLHTSAVPQEPFHMLEEPRLVVVADSNTHLARFRRVHHVAQHEHGLSLRVDERLHELVVSVDLRIVEQTAQFAVADHWLVLHPHVLAGRHDAQLCGHQEAQGAVRPGDGVEQVWVLILRSKHN</sequence>
<evidence type="ECO:0000313" key="2">
    <source>
        <dbReference type="Proteomes" id="UP000271974"/>
    </source>
</evidence>
<feature type="non-terminal residue" evidence="1">
    <location>
        <position position="144"/>
    </location>
</feature>
<proteinExistence type="predicted"/>
<evidence type="ECO:0000313" key="1">
    <source>
        <dbReference type="EMBL" id="RUS84225.1"/>
    </source>
</evidence>
<dbReference type="AlphaFoldDB" id="A0A3S1A6W8"/>
<name>A0A3S1A6W8_ELYCH</name>